<feature type="domain" description="Terminase large subunit-like endonuclease" evidence="2">
    <location>
        <begin position="248"/>
        <end position="523"/>
    </location>
</feature>
<evidence type="ECO:0000313" key="3">
    <source>
        <dbReference type="EMBL" id="MFC6170462.1"/>
    </source>
</evidence>
<feature type="domain" description="Terminase large subunit-like ATPase" evidence="1">
    <location>
        <begin position="65"/>
        <end position="235"/>
    </location>
</feature>
<dbReference type="InterPro" id="IPR046461">
    <property type="entry name" value="TerL_ATPase"/>
</dbReference>
<evidence type="ECO:0000259" key="2">
    <source>
        <dbReference type="Pfam" id="PF20441"/>
    </source>
</evidence>
<keyword evidence="3" id="KW-0378">Hydrolase</keyword>
<proteinExistence type="predicted"/>
<keyword evidence="3" id="KW-0540">Nuclease</keyword>
<name>A0ABW1RD92_9LACO</name>
<dbReference type="InterPro" id="IPR046462">
    <property type="entry name" value="TerL_nuclease"/>
</dbReference>
<reference evidence="4" key="1">
    <citation type="journal article" date="2019" name="Int. J. Syst. Evol. Microbiol.">
        <title>The Global Catalogue of Microorganisms (GCM) 10K type strain sequencing project: providing services to taxonomists for standard genome sequencing and annotation.</title>
        <authorList>
            <consortium name="The Broad Institute Genomics Platform"/>
            <consortium name="The Broad Institute Genome Sequencing Center for Infectious Disease"/>
            <person name="Wu L."/>
            <person name="Ma J."/>
        </authorList>
    </citation>
    <scope>NUCLEOTIDE SEQUENCE [LARGE SCALE GENOMIC DNA]</scope>
    <source>
        <strain evidence="4">CCM 8904</strain>
    </source>
</reference>
<evidence type="ECO:0000313" key="4">
    <source>
        <dbReference type="Proteomes" id="UP001596289"/>
    </source>
</evidence>
<dbReference type="Pfam" id="PF20441">
    <property type="entry name" value="TerL_nuclease"/>
    <property type="match status" value="1"/>
</dbReference>
<dbReference type="Proteomes" id="UP001596289">
    <property type="component" value="Unassembled WGS sequence"/>
</dbReference>
<gene>
    <name evidence="3" type="ORF">ACFQGP_07720</name>
</gene>
<dbReference type="EMBL" id="JBHSSL010000042">
    <property type="protein sequence ID" value="MFC6170462.1"/>
    <property type="molecule type" value="Genomic_DNA"/>
</dbReference>
<organism evidence="3 4">
    <name type="scientific">Loigolactobacillus jiayinensis</name>
    <dbReference type="NCBI Taxonomy" id="2486016"/>
    <lineage>
        <taxon>Bacteria</taxon>
        <taxon>Bacillati</taxon>
        <taxon>Bacillota</taxon>
        <taxon>Bacilli</taxon>
        <taxon>Lactobacillales</taxon>
        <taxon>Lactobacillaceae</taxon>
        <taxon>Loigolactobacillus</taxon>
    </lineage>
</organism>
<keyword evidence="3" id="KW-0255">Endonuclease</keyword>
<dbReference type="Pfam" id="PF03354">
    <property type="entry name" value="TerL_ATPase"/>
    <property type="match status" value="1"/>
</dbReference>
<accession>A0ABW1RD92</accession>
<keyword evidence="4" id="KW-1185">Reference proteome</keyword>
<evidence type="ECO:0000259" key="1">
    <source>
        <dbReference type="Pfam" id="PF03354"/>
    </source>
</evidence>
<dbReference type="RefSeq" id="WP_125552527.1">
    <property type="nucleotide sequence ID" value="NZ_JBHSSL010000042.1"/>
</dbReference>
<dbReference type="PANTHER" id="PTHR41287:SF1">
    <property type="entry name" value="PROTEIN YMFN"/>
    <property type="match status" value="1"/>
</dbReference>
<protein>
    <submittedName>
        <fullName evidence="3">Terminase TerL endonuclease subunit</fullName>
    </submittedName>
</protein>
<dbReference type="InterPro" id="IPR005021">
    <property type="entry name" value="Terminase_largesu-like"/>
</dbReference>
<dbReference type="GO" id="GO:0004519">
    <property type="term" value="F:endonuclease activity"/>
    <property type="evidence" value="ECO:0007669"/>
    <property type="project" value="UniProtKB-KW"/>
</dbReference>
<dbReference type="InterPro" id="IPR027417">
    <property type="entry name" value="P-loop_NTPase"/>
</dbReference>
<dbReference type="Gene3D" id="3.40.50.300">
    <property type="entry name" value="P-loop containing nucleotide triphosphate hydrolases"/>
    <property type="match status" value="1"/>
</dbReference>
<sequence>MIHQEYVDSYLKRYKKGEILFNKERKMLVEYLEKYVLNNEDLFFDERRINDCINFIQKWFFPMVPYQKFLVAFIFLYDRRTEDVFYDEFLYVIGRGAGKNGLISGLSAYFISSLNGIPGYDGSIVANSEEQAMTSVTEIYNIVSANDRLAKEFDAHKSQITGRATNSTVTYQTSNGKTKDGLRDGFDVFDEIHMYKDSSSVGVYESGLGKRPQSRQFEIGSDGFVREGYLDGKKAVAKQVLTGKLPPDTMFPFICKIDTREQADDPKYWPLANPMLEEPRNSYGKTLFRKIVKQFNKLQAEPSGRAEFMTKRMDYPEVDLEKSVVPYAQVKATNVHQPDISGQEVIGAVDFASLRDFAAVGFSGRKSDKVIHFQHQFARKQFVDKYYGYSLSDEQRAKFTAAAPIGKWEQMGLLSVVNKPTIDPRLIIDYFNKVRRKYVLKKVIIDNFRADVLRRFFEEAGIEIEVIKNPTAIDGLLAPRIEDGFAQRKFIWGDNPILRWNTQNIAVKTDPRGNKQYLKKEEVRRKTDGFKCFEYTLYRIDEVIGTDVSGFLSAAVDLNF</sequence>
<dbReference type="PANTHER" id="PTHR41287">
    <property type="match status" value="1"/>
</dbReference>
<comment type="caution">
    <text evidence="3">The sequence shown here is derived from an EMBL/GenBank/DDBJ whole genome shotgun (WGS) entry which is preliminary data.</text>
</comment>